<evidence type="ECO:0000259" key="2">
    <source>
        <dbReference type="Pfam" id="PF15797"/>
    </source>
</evidence>
<feature type="compositionally biased region" description="Basic and acidic residues" evidence="1">
    <location>
        <begin position="142"/>
        <end position="167"/>
    </location>
</feature>
<dbReference type="STRING" id="407821.A0A087SXB1"/>
<dbReference type="OMA" id="MEDIMSC"/>
<dbReference type="AlphaFoldDB" id="A0A087SXB1"/>
<evidence type="ECO:0000256" key="1">
    <source>
        <dbReference type="SAM" id="MobiDB-lite"/>
    </source>
</evidence>
<feature type="non-terminal residue" evidence="3">
    <location>
        <position position="272"/>
    </location>
</feature>
<protein>
    <recommendedName>
        <fullName evidence="2">DUF4706 domain-containing protein</fullName>
    </recommendedName>
</protein>
<proteinExistence type="predicted"/>
<dbReference type="OrthoDB" id="5984457at2759"/>
<feature type="domain" description="DUF4706" evidence="2">
    <location>
        <begin position="11"/>
        <end position="121"/>
    </location>
</feature>
<dbReference type="Pfam" id="PF15797">
    <property type="entry name" value="DUF4706"/>
    <property type="match status" value="1"/>
</dbReference>
<dbReference type="InterPro" id="IPR031600">
    <property type="entry name" value="DUF4706"/>
</dbReference>
<reference evidence="3 4" key="1">
    <citation type="submission" date="2013-11" db="EMBL/GenBank/DDBJ databases">
        <title>Genome sequencing of Stegodyphus mimosarum.</title>
        <authorList>
            <person name="Bechsgaard J."/>
        </authorList>
    </citation>
    <scope>NUCLEOTIDE SEQUENCE [LARGE SCALE GENOMIC DNA]</scope>
</reference>
<feature type="region of interest" description="Disordered" evidence="1">
    <location>
        <begin position="142"/>
        <end position="193"/>
    </location>
</feature>
<dbReference type="Proteomes" id="UP000054359">
    <property type="component" value="Unassembled WGS sequence"/>
</dbReference>
<accession>A0A087SXB1</accession>
<gene>
    <name evidence="3" type="ORF">X975_04623</name>
</gene>
<organism evidence="3 4">
    <name type="scientific">Stegodyphus mimosarum</name>
    <name type="common">African social velvet spider</name>
    <dbReference type="NCBI Taxonomy" id="407821"/>
    <lineage>
        <taxon>Eukaryota</taxon>
        <taxon>Metazoa</taxon>
        <taxon>Ecdysozoa</taxon>
        <taxon>Arthropoda</taxon>
        <taxon>Chelicerata</taxon>
        <taxon>Arachnida</taxon>
        <taxon>Araneae</taxon>
        <taxon>Araneomorphae</taxon>
        <taxon>Entelegynae</taxon>
        <taxon>Eresoidea</taxon>
        <taxon>Eresidae</taxon>
        <taxon>Stegodyphus</taxon>
    </lineage>
</organism>
<evidence type="ECO:0000313" key="4">
    <source>
        <dbReference type="Proteomes" id="UP000054359"/>
    </source>
</evidence>
<name>A0A087SXB1_STEMI</name>
<dbReference type="PANTHER" id="PTHR34394">
    <property type="entry name" value="SIMILAR TO RIKEN CDNA 2310022B05"/>
    <property type="match status" value="1"/>
</dbReference>
<evidence type="ECO:0000313" key="3">
    <source>
        <dbReference type="EMBL" id="KFM57500.1"/>
    </source>
</evidence>
<keyword evidence="4" id="KW-1185">Reference proteome</keyword>
<dbReference type="PANTHER" id="PTHR34394:SF1">
    <property type="entry name" value="SIMILAR TO RIKEN CDNA 2310022B05"/>
    <property type="match status" value="1"/>
</dbReference>
<feature type="compositionally biased region" description="Pro residues" evidence="1">
    <location>
        <begin position="168"/>
        <end position="192"/>
    </location>
</feature>
<sequence length="272" mass="31137">MSSVVREKLESYFATLNATSSRMMADIISSRQQYNDVWDNLPPEEQSDILWQAIVKPEAEEKYKNLAVKSVDVDYFPVLRTRPGEKIIVDEDTSTGRQFGCSWRDEHSAPFRWETQSQLELRIHESDMSDNDKIKTLQREAAKELESVKEPKKEEEIKRPAPVKRPEVPPPPVPPHATPPVPPRTELPPVPPHVEKTDIPIYAKVVKRKSSAKTLVISEMKAHRKAKEEMKPAVPPRMSLELKGDIDLTKFRAHTINIDGIPKTGFDFLDNW</sequence>
<dbReference type="EMBL" id="KK112386">
    <property type="protein sequence ID" value="KFM57500.1"/>
    <property type="molecule type" value="Genomic_DNA"/>
</dbReference>